<dbReference type="Proteomes" id="UP000001116">
    <property type="component" value="Chromosome"/>
</dbReference>
<evidence type="ECO:0000313" key="3">
    <source>
        <dbReference type="Proteomes" id="UP000001116"/>
    </source>
</evidence>
<gene>
    <name evidence="2" type="ordered locus">Krad_2249</name>
</gene>
<dbReference type="AlphaFoldDB" id="A6WA91"/>
<reference evidence="3" key="1">
    <citation type="journal article" date="2008" name="PLoS ONE">
        <title>Survival in nuclear waste, extreme resistance, and potential applications gleaned from the genome sequence of Kineococcus radiotolerans SRS30216.</title>
        <authorList>
            <person name="Bagwell C.E."/>
            <person name="Bhat S."/>
            <person name="Hawkins G.M."/>
            <person name="Smith B.W."/>
            <person name="Biswas T."/>
            <person name="Hoover T.R."/>
            <person name="Saunders E."/>
            <person name="Han C.S."/>
            <person name="Tsodikov O.V."/>
            <person name="Shimkets L.J."/>
        </authorList>
    </citation>
    <scope>NUCLEOTIDE SEQUENCE [LARGE SCALE GENOMIC DNA]</scope>
    <source>
        <strain evidence="3">ATCC BAA-149 / DSM 14245 / SRS30216</strain>
    </source>
</reference>
<feature type="transmembrane region" description="Helical" evidence="1">
    <location>
        <begin position="81"/>
        <end position="111"/>
    </location>
</feature>
<dbReference type="EMBL" id="CP000750">
    <property type="protein sequence ID" value="ABS03730.1"/>
    <property type="molecule type" value="Genomic_DNA"/>
</dbReference>
<dbReference type="KEGG" id="kra:Krad_2249"/>
<sequence length="129" mass="13510">MTPLSLNEGQIDYSATYPAQIAVAVASIVGIVAMLRLIRRSDRRPVAALVAHVSFMATVTLLGSVPVAWLVGYAVSYNLGVIILLGFMVVAANAFAVVTFLTGLTCSVVALRRSRRGQTVKSTGSNNGG</sequence>
<name>A6WA91_KINRD</name>
<dbReference type="HOGENOM" id="CLU_1945904_0_0_11"/>
<dbReference type="STRING" id="266940.Krad_2249"/>
<keyword evidence="3" id="KW-1185">Reference proteome</keyword>
<keyword evidence="1" id="KW-0472">Membrane</keyword>
<protein>
    <submittedName>
        <fullName evidence="2">Uncharacterized protein</fullName>
    </submittedName>
</protein>
<feature type="transmembrane region" description="Helical" evidence="1">
    <location>
        <begin position="20"/>
        <end position="38"/>
    </location>
</feature>
<evidence type="ECO:0000313" key="2">
    <source>
        <dbReference type="EMBL" id="ABS03730.1"/>
    </source>
</evidence>
<feature type="transmembrane region" description="Helical" evidence="1">
    <location>
        <begin position="50"/>
        <end position="75"/>
    </location>
</feature>
<evidence type="ECO:0000256" key="1">
    <source>
        <dbReference type="SAM" id="Phobius"/>
    </source>
</evidence>
<organism evidence="2 3">
    <name type="scientific">Kineococcus radiotolerans (strain ATCC BAA-149 / DSM 14245 / SRS30216)</name>
    <dbReference type="NCBI Taxonomy" id="266940"/>
    <lineage>
        <taxon>Bacteria</taxon>
        <taxon>Bacillati</taxon>
        <taxon>Actinomycetota</taxon>
        <taxon>Actinomycetes</taxon>
        <taxon>Kineosporiales</taxon>
        <taxon>Kineosporiaceae</taxon>
        <taxon>Kineococcus</taxon>
    </lineage>
</organism>
<accession>A6WA91</accession>
<proteinExistence type="predicted"/>
<keyword evidence="1" id="KW-1133">Transmembrane helix</keyword>
<keyword evidence="1" id="KW-0812">Transmembrane</keyword>
<dbReference type="RefSeq" id="WP_012088052.1">
    <property type="nucleotide sequence ID" value="NC_009664.2"/>
</dbReference>